<proteinExistence type="predicted"/>
<dbReference type="Pfam" id="PF09361">
    <property type="entry name" value="Phasin_2"/>
    <property type="match status" value="1"/>
</dbReference>
<feature type="compositionally biased region" description="Pro residues" evidence="1">
    <location>
        <begin position="77"/>
        <end position="95"/>
    </location>
</feature>
<feature type="compositionally biased region" description="Basic residues" evidence="1">
    <location>
        <begin position="13"/>
        <end position="22"/>
    </location>
</feature>
<dbReference type="EMBL" id="JAAVLW010000002">
    <property type="protein sequence ID" value="NOJ46212.1"/>
    <property type="molecule type" value="Genomic_DNA"/>
</dbReference>
<gene>
    <name evidence="3" type="ORF">HCN50_08130</name>
</gene>
<protein>
    <submittedName>
        <fullName evidence="3">Phasin family protein</fullName>
    </submittedName>
</protein>
<feature type="region of interest" description="Disordered" evidence="1">
    <location>
        <begin position="1"/>
        <end position="130"/>
    </location>
</feature>
<reference evidence="3 4" key="1">
    <citation type="submission" date="2020-03" db="EMBL/GenBank/DDBJ databases">
        <title>Bradyrhizobium diversity isolated from nodules of Muelleranthus trifoliolatus.</title>
        <authorList>
            <person name="Klepa M."/>
            <person name="Helene L."/>
            <person name="Hungria M."/>
        </authorList>
    </citation>
    <scope>NUCLEOTIDE SEQUENCE [LARGE SCALE GENOMIC DNA]</scope>
    <source>
        <strain evidence="3 4">WSM 1744</strain>
    </source>
</reference>
<name>A0A7Y4H3U9_9BRAD</name>
<feature type="compositionally biased region" description="Low complexity" evidence="1">
    <location>
        <begin position="96"/>
        <end position="130"/>
    </location>
</feature>
<dbReference type="AlphaFoldDB" id="A0A7Y4H3U9"/>
<accession>A0A7Y4H3U9</accession>
<keyword evidence="4" id="KW-1185">Reference proteome</keyword>
<dbReference type="Proteomes" id="UP000528734">
    <property type="component" value="Unassembled WGS sequence"/>
</dbReference>
<sequence length="219" mass="23108">MSNTDQGKAPGKSGRRNRKGERGKKAAPQESPTVSPAPVELQSPDQDRQPKPARAESPQVDQPAVDESVDAVAVSPEPQPPAEAPSPTEPEPAEPAPTEAALAQPAPAEAAASAPPAAAESPAEPAPVSLQTIANAYRDYTRKSIEEFGSFVEQLSGARSLDKAMTVQSEFMKRAYETSVAESQKICELHNRLARQTLDPFKGLAGKPPATHGKSQSSR</sequence>
<feature type="compositionally biased region" description="Basic and acidic residues" evidence="1">
    <location>
        <begin position="45"/>
        <end position="54"/>
    </location>
</feature>
<organism evidence="3 4">
    <name type="scientific">Bradyrhizobium archetypum</name>
    <dbReference type="NCBI Taxonomy" id="2721160"/>
    <lineage>
        <taxon>Bacteria</taxon>
        <taxon>Pseudomonadati</taxon>
        <taxon>Pseudomonadota</taxon>
        <taxon>Alphaproteobacteria</taxon>
        <taxon>Hyphomicrobiales</taxon>
        <taxon>Nitrobacteraceae</taxon>
        <taxon>Bradyrhizobium</taxon>
    </lineage>
</organism>
<feature type="region of interest" description="Disordered" evidence="1">
    <location>
        <begin position="199"/>
        <end position="219"/>
    </location>
</feature>
<comment type="caution">
    <text evidence="3">The sequence shown here is derived from an EMBL/GenBank/DDBJ whole genome shotgun (WGS) entry which is preliminary data.</text>
</comment>
<dbReference type="InterPro" id="IPR018968">
    <property type="entry name" value="Phasin"/>
</dbReference>
<evidence type="ECO:0000256" key="1">
    <source>
        <dbReference type="SAM" id="MobiDB-lite"/>
    </source>
</evidence>
<feature type="domain" description="Phasin" evidence="2">
    <location>
        <begin position="129"/>
        <end position="202"/>
    </location>
</feature>
<evidence type="ECO:0000259" key="2">
    <source>
        <dbReference type="Pfam" id="PF09361"/>
    </source>
</evidence>
<evidence type="ECO:0000313" key="3">
    <source>
        <dbReference type="EMBL" id="NOJ46212.1"/>
    </source>
</evidence>
<evidence type="ECO:0000313" key="4">
    <source>
        <dbReference type="Proteomes" id="UP000528734"/>
    </source>
</evidence>